<evidence type="ECO:0000256" key="1">
    <source>
        <dbReference type="SAM" id="SignalP"/>
    </source>
</evidence>
<dbReference type="Proteomes" id="UP001633002">
    <property type="component" value="Unassembled WGS sequence"/>
</dbReference>
<reference evidence="2 3" key="1">
    <citation type="submission" date="2024-09" db="EMBL/GenBank/DDBJ databases">
        <title>Chromosome-scale assembly of Riccia sorocarpa.</title>
        <authorList>
            <person name="Paukszto L."/>
        </authorList>
    </citation>
    <scope>NUCLEOTIDE SEQUENCE [LARGE SCALE GENOMIC DNA]</scope>
    <source>
        <strain evidence="2">LP-2024</strain>
        <tissue evidence="2">Aerial parts of the thallus</tissue>
    </source>
</reference>
<evidence type="ECO:0000313" key="3">
    <source>
        <dbReference type="Proteomes" id="UP001633002"/>
    </source>
</evidence>
<dbReference type="AlphaFoldDB" id="A0ABD3I7I0"/>
<sequence length="210" mass="23148">MDGNRRFLVIQFILVAHLLLSPVEGSAGILQNLRSGPEFADPSFKLRTHHSGDLESVNGVIMSGNVRALRRSPGRRFRGFKGKPRLRGVTRQGTNPGWEEVEEANAVEGMLDCDNQVESAVAVAQRAFQSYLERSDYFGSHGVQSFPPIKGSSLRGHLEFPNLAPELGATRQSIAALIARRGFPYLGSAGAVQTQEWPRILYVVIKDIHK</sequence>
<gene>
    <name evidence="2" type="ORF">R1sor_012471</name>
</gene>
<feature type="chain" id="PRO_5044831543" evidence="1">
    <location>
        <begin position="26"/>
        <end position="210"/>
    </location>
</feature>
<evidence type="ECO:0000313" key="2">
    <source>
        <dbReference type="EMBL" id="KAL3698395.1"/>
    </source>
</evidence>
<protein>
    <submittedName>
        <fullName evidence="2">Uncharacterized protein</fullName>
    </submittedName>
</protein>
<organism evidence="2 3">
    <name type="scientific">Riccia sorocarpa</name>
    <dbReference type="NCBI Taxonomy" id="122646"/>
    <lineage>
        <taxon>Eukaryota</taxon>
        <taxon>Viridiplantae</taxon>
        <taxon>Streptophyta</taxon>
        <taxon>Embryophyta</taxon>
        <taxon>Marchantiophyta</taxon>
        <taxon>Marchantiopsida</taxon>
        <taxon>Marchantiidae</taxon>
        <taxon>Marchantiales</taxon>
        <taxon>Ricciaceae</taxon>
        <taxon>Riccia</taxon>
    </lineage>
</organism>
<feature type="signal peptide" evidence="1">
    <location>
        <begin position="1"/>
        <end position="25"/>
    </location>
</feature>
<keyword evidence="1" id="KW-0732">Signal</keyword>
<accession>A0ABD3I7I0</accession>
<keyword evidence="3" id="KW-1185">Reference proteome</keyword>
<name>A0ABD3I7I0_9MARC</name>
<proteinExistence type="predicted"/>
<dbReference type="EMBL" id="JBJQOH010000002">
    <property type="protein sequence ID" value="KAL3698395.1"/>
    <property type="molecule type" value="Genomic_DNA"/>
</dbReference>
<comment type="caution">
    <text evidence="2">The sequence shown here is derived from an EMBL/GenBank/DDBJ whole genome shotgun (WGS) entry which is preliminary data.</text>
</comment>